<evidence type="ECO:0000313" key="4">
    <source>
        <dbReference type="Proteomes" id="UP000287188"/>
    </source>
</evidence>
<dbReference type="Gene3D" id="3.30.360.10">
    <property type="entry name" value="Dihydrodipicolinate Reductase, domain 2"/>
    <property type="match status" value="1"/>
</dbReference>
<dbReference type="RefSeq" id="WP_126549509.1">
    <property type="nucleotide sequence ID" value="NZ_BIFS01000001.1"/>
</dbReference>
<reference evidence="4" key="1">
    <citation type="submission" date="2018-12" db="EMBL/GenBank/DDBJ databases">
        <title>Tengunoibacter tsumagoiensis gen. nov., sp. nov., Dictyobacter kobayashii sp. nov., D. alpinus sp. nov., and D. joshuensis sp. nov. and description of Dictyobacteraceae fam. nov. within the order Ktedonobacterales isolated from Tengu-no-mugimeshi.</title>
        <authorList>
            <person name="Wang C.M."/>
            <person name="Zheng Y."/>
            <person name="Sakai Y."/>
            <person name="Toyoda A."/>
            <person name="Minakuchi Y."/>
            <person name="Abe K."/>
            <person name="Yokota A."/>
            <person name="Yabe S."/>
        </authorList>
    </citation>
    <scope>NUCLEOTIDE SEQUENCE [LARGE SCALE GENOMIC DNA]</scope>
    <source>
        <strain evidence="4">Uno11</strain>
    </source>
</reference>
<sequence length="365" mass="39713">MTSETQNKKFRVGIIGLGFGGESALKGFRLLSNVEAVALAGLEEDRLAYLGDTYGIPVEGRYRDYQDLLANEELDAVSIGVPNSLHAPIAIAALERGLHVLCEKPLARNSEEAEAMVQAATKANRVLQVVFNHRERNDVQTLKRYIDEGKLGNIYYAKAYWMRRRGIPGAGSWFVNKKMAGGGPLIDLGVHVLDMALYLLEEPSVLTVSASTYNELGSRGVGFDVNARKSGLGSGYEVEDLATAFLRLSTGGTLLLETSWATHSSAQDDYGIVLYGTEGGAEIRVKNYNTENTVTIYTDVAGVPSEIQPRVRGGQFHNAVTKEFIERVAGGNWSLYNGSDGLRRARVIDACYASALQGREVLIEA</sequence>
<proteinExistence type="predicted"/>
<dbReference type="InterPro" id="IPR052515">
    <property type="entry name" value="Gfo/Idh/MocA_Oxidoreductase"/>
</dbReference>
<dbReference type="PANTHER" id="PTHR43249">
    <property type="entry name" value="UDP-N-ACETYL-2-AMINO-2-DEOXY-D-GLUCURONATE OXIDASE"/>
    <property type="match status" value="1"/>
</dbReference>
<comment type="caution">
    <text evidence="3">The sequence shown here is derived from an EMBL/GenBank/DDBJ whole genome shotgun (WGS) entry which is preliminary data.</text>
</comment>
<evidence type="ECO:0000259" key="2">
    <source>
        <dbReference type="Pfam" id="PF22725"/>
    </source>
</evidence>
<evidence type="ECO:0000313" key="3">
    <source>
        <dbReference type="EMBL" id="GCE17898.1"/>
    </source>
</evidence>
<dbReference type="InterPro" id="IPR036291">
    <property type="entry name" value="NAD(P)-bd_dom_sf"/>
</dbReference>
<protein>
    <submittedName>
        <fullName evidence="3">Oxidoreductase</fullName>
    </submittedName>
</protein>
<name>A0A402AFK5_9CHLR</name>
<dbReference type="PANTHER" id="PTHR43249:SF1">
    <property type="entry name" value="D-GLUCOSIDE 3-DEHYDROGENASE"/>
    <property type="match status" value="1"/>
</dbReference>
<dbReference type="Proteomes" id="UP000287188">
    <property type="component" value="Unassembled WGS sequence"/>
</dbReference>
<dbReference type="OrthoDB" id="9815825at2"/>
<dbReference type="Pfam" id="PF22725">
    <property type="entry name" value="GFO_IDH_MocA_C3"/>
    <property type="match status" value="1"/>
</dbReference>
<feature type="domain" description="Gfo/Idh/MocA-like oxidoreductase N-terminal" evidence="1">
    <location>
        <begin position="10"/>
        <end position="130"/>
    </location>
</feature>
<keyword evidence="4" id="KW-1185">Reference proteome</keyword>
<accession>A0A402AFK5</accession>
<evidence type="ECO:0000259" key="1">
    <source>
        <dbReference type="Pfam" id="PF01408"/>
    </source>
</evidence>
<dbReference type="InterPro" id="IPR000683">
    <property type="entry name" value="Gfo/Idh/MocA-like_OxRdtase_N"/>
</dbReference>
<dbReference type="EMBL" id="BIFS01000001">
    <property type="protein sequence ID" value="GCE17898.1"/>
    <property type="molecule type" value="Genomic_DNA"/>
</dbReference>
<organism evidence="3 4">
    <name type="scientific">Dictyobacter kobayashii</name>
    <dbReference type="NCBI Taxonomy" id="2014872"/>
    <lineage>
        <taxon>Bacteria</taxon>
        <taxon>Bacillati</taxon>
        <taxon>Chloroflexota</taxon>
        <taxon>Ktedonobacteria</taxon>
        <taxon>Ktedonobacterales</taxon>
        <taxon>Dictyobacteraceae</taxon>
        <taxon>Dictyobacter</taxon>
    </lineage>
</organism>
<dbReference type="SUPFAM" id="SSF51735">
    <property type="entry name" value="NAD(P)-binding Rossmann-fold domains"/>
    <property type="match status" value="1"/>
</dbReference>
<dbReference type="SUPFAM" id="SSF55347">
    <property type="entry name" value="Glyceraldehyde-3-phosphate dehydrogenase-like, C-terminal domain"/>
    <property type="match status" value="1"/>
</dbReference>
<dbReference type="AlphaFoldDB" id="A0A402AFK5"/>
<dbReference type="InterPro" id="IPR055170">
    <property type="entry name" value="GFO_IDH_MocA-like_dom"/>
</dbReference>
<dbReference type="Pfam" id="PF01408">
    <property type="entry name" value="GFO_IDH_MocA"/>
    <property type="match status" value="1"/>
</dbReference>
<dbReference type="Gene3D" id="3.40.50.720">
    <property type="entry name" value="NAD(P)-binding Rossmann-like Domain"/>
    <property type="match status" value="1"/>
</dbReference>
<feature type="domain" description="GFO/IDH/MocA-like oxidoreductase" evidence="2">
    <location>
        <begin position="139"/>
        <end position="281"/>
    </location>
</feature>
<gene>
    <name evidence="3" type="ORF">KDK_16980</name>
</gene>
<dbReference type="GO" id="GO:0000166">
    <property type="term" value="F:nucleotide binding"/>
    <property type="evidence" value="ECO:0007669"/>
    <property type="project" value="InterPro"/>
</dbReference>